<dbReference type="GO" id="GO:1990238">
    <property type="term" value="F:double-stranded DNA endonuclease activity"/>
    <property type="evidence" value="ECO:0007669"/>
    <property type="project" value="TreeGrafter"/>
</dbReference>
<accession>A0A917QAS1</accession>
<dbReference type="PANTHER" id="PTHR34611:SF2">
    <property type="entry name" value="INACTIVE RECOMBINATION-PROMOTING NUCLEASE-LIKE PROTEIN RPNE-RELATED"/>
    <property type="match status" value="1"/>
</dbReference>
<name>A0A917QAS1_9NOCA</name>
<evidence type="ECO:0000313" key="2">
    <source>
        <dbReference type="EMBL" id="GGK40480.1"/>
    </source>
</evidence>
<evidence type="ECO:0000259" key="1">
    <source>
        <dbReference type="Pfam" id="PF04754"/>
    </source>
</evidence>
<protein>
    <recommendedName>
        <fullName evidence="1">Transposase (putative) YhgA-like domain-containing protein</fullName>
    </recommendedName>
</protein>
<dbReference type="Pfam" id="PF04754">
    <property type="entry name" value="Transposase_31"/>
    <property type="match status" value="1"/>
</dbReference>
<sequence>MGDSVHHPHDSVVKHTLSNPATAAAHARPLVEAVAPLLAKAIDWSSLQRQSTAYISRVLDNTDGDLLFRVSLYTGETGYLYFAHEHQSSNDLLMAFRVMEYQVAAVRQHLREHSKPKPTTIPFVITIVSYAGSEKWTAVTDVADLVAISPELREEVEPFLPHLRYVLDDISATPLADLYAHTSNAPALILRVLLKVAAKHEHLVIDLEPLLVAFAQLSTDELIGFVRYIQDVSETDDDELRTFFVRVGPEAEEAFMTTANRLVAKGEAKAQVRTLLRLITLKFGEVPPFMREAIGAADVARLDEWFDRAVTAQSLDDLGIA</sequence>
<evidence type="ECO:0000313" key="3">
    <source>
        <dbReference type="Proteomes" id="UP000612956"/>
    </source>
</evidence>
<feature type="domain" description="Transposase (putative) YhgA-like" evidence="1">
    <location>
        <begin position="8"/>
        <end position="199"/>
    </location>
</feature>
<dbReference type="RefSeq" id="WP_188827605.1">
    <property type="nucleotide sequence ID" value="NZ_BMMW01000001.1"/>
</dbReference>
<dbReference type="PANTHER" id="PTHR34611">
    <property type="match status" value="1"/>
</dbReference>
<comment type="caution">
    <text evidence="2">The sequence shown here is derived from an EMBL/GenBank/DDBJ whole genome shotgun (WGS) entry which is preliminary data.</text>
</comment>
<keyword evidence="3" id="KW-1185">Reference proteome</keyword>
<dbReference type="Proteomes" id="UP000612956">
    <property type="component" value="Unassembled WGS sequence"/>
</dbReference>
<proteinExistence type="predicted"/>
<reference evidence="2" key="2">
    <citation type="submission" date="2020-09" db="EMBL/GenBank/DDBJ databases">
        <authorList>
            <person name="Sun Q."/>
            <person name="Zhou Y."/>
        </authorList>
    </citation>
    <scope>NUCLEOTIDE SEQUENCE</scope>
    <source>
        <strain evidence="2">CGMCC 4.7278</strain>
    </source>
</reference>
<organism evidence="2 3">
    <name type="scientific">Nocardia camponoti</name>
    <dbReference type="NCBI Taxonomy" id="1616106"/>
    <lineage>
        <taxon>Bacteria</taxon>
        <taxon>Bacillati</taxon>
        <taxon>Actinomycetota</taxon>
        <taxon>Actinomycetes</taxon>
        <taxon>Mycobacteriales</taxon>
        <taxon>Nocardiaceae</taxon>
        <taxon>Nocardia</taxon>
    </lineage>
</organism>
<dbReference type="EMBL" id="BMMW01000001">
    <property type="protein sequence ID" value="GGK40480.1"/>
    <property type="molecule type" value="Genomic_DNA"/>
</dbReference>
<dbReference type="InterPro" id="IPR006842">
    <property type="entry name" value="Transposase_31"/>
</dbReference>
<dbReference type="AlphaFoldDB" id="A0A917QAS1"/>
<dbReference type="InterPro" id="IPR051699">
    <property type="entry name" value="Rpn/YhgA-like_nuclease"/>
</dbReference>
<reference evidence="2" key="1">
    <citation type="journal article" date="2014" name="Int. J. Syst. Evol. Microbiol.">
        <title>Complete genome sequence of Corynebacterium casei LMG S-19264T (=DSM 44701T), isolated from a smear-ripened cheese.</title>
        <authorList>
            <consortium name="US DOE Joint Genome Institute (JGI-PGF)"/>
            <person name="Walter F."/>
            <person name="Albersmeier A."/>
            <person name="Kalinowski J."/>
            <person name="Ruckert C."/>
        </authorList>
    </citation>
    <scope>NUCLEOTIDE SEQUENCE</scope>
    <source>
        <strain evidence="2">CGMCC 4.7278</strain>
    </source>
</reference>
<dbReference type="GO" id="GO:0006310">
    <property type="term" value="P:DNA recombination"/>
    <property type="evidence" value="ECO:0007669"/>
    <property type="project" value="TreeGrafter"/>
</dbReference>
<gene>
    <name evidence="2" type="ORF">GCM10011591_10140</name>
</gene>